<evidence type="ECO:0000313" key="3">
    <source>
        <dbReference type="Proteomes" id="UP001277761"/>
    </source>
</evidence>
<evidence type="ECO:0000313" key="2">
    <source>
        <dbReference type="EMBL" id="MDX8152565.1"/>
    </source>
</evidence>
<dbReference type="Proteomes" id="UP001277761">
    <property type="component" value="Unassembled WGS sequence"/>
</dbReference>
<feature type="transmembrane region" description="Helical" evidence="1">
    <location>
        <begin position="46"/>
        <end position="66"/>
    </location>
</feature>
<name>A0ABU4VM91_9ACTN</name>
<comment type="caution">
    <text evidence="2">The sequence shown here is derived from an EMBL/GenBank/DDBJ whole genome shotgun (WGS) entry which is preliminary data.</text>
</comment>
<evidence type="ECO:0000256" key="1">
    <source>
        <dbReference type="SAM" id="Phobius"/>
    </source>
</evidence>
<keyword evidence="3" id="KW-1185">Reference proteome</keyword>
<keyword evidence="1" id="KW-1133">Transmembrane helix</keyword>
<reference evidence="2 3" key="1">
    <citation type="submission" date="2023-11" db="EMBL/GenBank/DDBJ databases">
        <authorList>
            <person name="Xu M."/>
            <person name="Jiang T."/>
        </authorList>
    </citation>
    <scope>NUCLEOTIDE SEQUENCE [LARGE SCALE GENOMIC DNA]</scope>
    <source>
        <strain evidence="2 3">SD</strain>
    </source>
</reference>
<proteinExistence type="predicted"/>
<dbReference type="EMBL" id="JAXAVX010000006">
    <property type="protein sequence ID" value="MDX8152565.1"/>
    <property type="molecule type" value="Genomic_DNA"/>
</dbReference>
<feature type="transmembrane region" description="Helical" evidence="1">
    <location>
        <begin position="73"/>
        <end position="95"/>
    </location>
</feature>
<accession>A0ABU4VM91</accession>
<gene>
    <name evidence="2" type="ORF">SK069_13245</name>
</gene>
<sequence>MPDPEEPTTERAREWRVRRRWLPWRRRIRDVPDTGIGNVTLGDDPISAVIGIFLLILALPVLIVLLALLLELLLLLALLPVFVLLRLALPVPWTIEVHARPAPRSRWSRLVAWATWTLQREERVAGWRASRERIAQLRRELGVTRVPSPFG</sequence>
<dbReference type="RefSeq" id="WP_319954719.1">
    <property type="nucleotide sequence ID" value="NZ_JAXAVX010000006.1"/>
</dbReference>
<keyword evidence="1" id="KW-0472">Membrane</keyword>
<organism evidence="2 3">
    <name type="scientific">Patulibacter brassicae</name>
    <dbReference type="NCBI Taxonomy" id="1705717"/>
    <lineage>
        <taxon>Bacteria</taxon>
        <taxon>Bacillati</taxon>
        <taxon>Actinomycetota</taxon>
        <taxon>Thermoleophilia</taxon>
        <taxon>Solirubrobacterales</taxon>
        <taxon>Patulibacteraceae</taxon>
        <taxon>Patulibacter</taxon>
    </lineage>
</organism>
<keyword evidence="1" id="KW-0812">Transmembrane</keyword>
<protein>
    <submittedName>
        <fullName evidence="2">Uncharacterized protein</fullName>
    </submittedName>
</protein>